<dbReference type="RefSeq" id="WP_272171488.1">
    <property type="nucleotide sequence ID" value="NZ_JAQOSL010000031.1"/>
</dbReference>
<keyword evidence="1" id="KW-0560">Oxidoreductase</keyword>
<dbReference type="Gene3D" id="1.10.540.10">
    <property type="entry name" value="Acyl-CoA dehydrogenase/oxidase, N-terminal domain"/>
    <property type="match status" value="1"/>
</dbReference>
<dbReference type="Pfam" id="PF08028">
    <property type="entry name" value="Acyl-CoA_dh_2"/>
    <property type="match status" value="1"/>
</dbReference>
<dbReference type="InterPro" id="IPR013107">
    <property type="entry name" value="Acyl-CoA_DH_C"/>
</dbReference>
<dbReference type="InterPro" id="IPR009100">
    <property type="entry name" value="AcylCoA_DH/oxidase_NM_dom_sf"/>
</dbReference>
<proteinExistence type="predicted"/>
<evidence type="ECO:0000313" key="4">
    <source>
        <dbReference type="Proteomes" id="UP001596112"/>
    </source>
</evidence>
<organism evidence="3 4">
    <name type="scientific">Streptomyces heilongjiangensis</name>
    <dbReference type="NCBI Taxonomy" id="945052"/>
    <lineage>
        <taxon>Bacteria</taxon>
        <taxon>Bacillati</taxon>
        <taxon>Actinomycetota</taxon>
        <taxon>Actinomycetes</taxon>
        <taxon>Kitasatosporales</taxon>
        <taxon>Streptomycetaceae</taxon>
        <taxon>Streptomyces</taxon>
    </lineage>
</organism>
<protein>
    <recommendedName>
        <fullName evidence="2">Acyl-CoA dehydrogenase C-terminal domain-containing protein</fullName>
    </recommendedName>
</protein>
<comment type="caution">
    <text evidence="3">The sequence shown here is derived from an EMBL/GenBank/DDBJ whole genome shotgun (WGS) entry which is preliminary data.</text>
</comment>
<gene>
    <name evidence="3" type="ORF">ACFQGO_29925</name>
</gene>
<reference evidence="4" key="1">
    <citation type="journal article" date="2019" name="Int. J. Syst. Evol. Microbiol.">
        <title>The Global Catalogue of Microorganisms (GCM) 10K type strain sequencing project: providing services to taxonomists for standard genome sequencing and annotation.</title>
        <authorList>
            <consortium name="The Broad Institute Genomics Platform"/>
            <consortium name="The Broad Institute Genome Sequencing Center for Infectious Disease"/>
            <person name="Wu L."/>
            <person name="Ma J."/>
        </authorList>
    </citation>
    <scope>NUCLEOTIDE SEQUENCE [LARGE SCALE GENOMIC DNA]</scope>
    <source>
        <strain evidence="4">JCM 9918</strain>
    </source>
</reference>
<dbReference type="Proteomes" id="UP001596112">
    <property type="component" value="Unassembled WGS sequence"/>
</dbReference>
<dbReference type="InterPro" id="IPR037069">
    <property type="entry name" value="AcylCoA_DH/ox_N_sf"/>
</dbReference>
<dbReference type="InterPro" id="IPR046373">
    <property type="entry name" value="Acyl-CoA_Oxase/DH_mid-dom_sf"/>
</dbReference>
<dbReference type="SUPFAM" id="SSF56645">
    <property type="entry name" value="Acyl-CoA dehydrogenase NM domain-like"/>
    <property type="match status" value="1"/>
</dbReference>
<dbReference type="Gene3D" id="2.40.110.10">
    <property type="entry name" value="Butyryl-CoA Dehydrogenase, subunit A, domain 2"/>
    <property type="match status" value="1"/>
</dbReference>
<dbReference type="SUPFAM" id="SSF47203">
    <property type="entry name" value="Acyl-CoA dehydrogenase C-terminal domain-like"/>
    <property type="match status" value="1"/>
</dbReference>
<evidence type="ECO:0000313" key="3">
    <source>
        <dbReference type="EMBL" id="MFC5811675.1"/>
    </source>
</evidence>
<dbReference type="InterPro" id="IPR036250">
    <property type="entry name" value="AcylCo_DH-like_C"/>
</dbReference>
<dbReference type="Gene3D" id="1.20.140.10">
    <property type="entry name" value="Butyryl-CoA Dehydrogenase, subunit A, domain 3"/>
    <property type="match status" value="1"/>
</dbReference>
<dbReference type="EMBL" id="JBHSNZ010000026">
    <property type="protein sequence ID" value="MFC5811675.1"/>
    <property type="molecule type" value="Genomic_DNA"/>
</dbReference>
<evidence type="ECO:0000256" key="1">
    <source>
        <dbReference type="ARBA" id="ARBA00023002"/>
    </source>
</evidence>
<keyword evidence="4" id="KW-1185">Reference proteome</keyword>
<name>A0ABW1BGZ8_9ACTN</name>
<dbReference type="PIRSF" id="PIRSF016578">
    <property type="entry name" value="HsaA"/>
    <property type="match status" value="1"/>
</dbReference>
<evidence type="ECO:0000259" key="2">
    <source>
        <dbReference type="Pfam" id="PF08028"/>
    </source>
</evidence>
<sequence length="361" mass="38691">MSTTTRNDLEFAGLPPSLRAEIGALGEYDDDRLPAPLVAELRRSGLTRRVLSEAYGGSEESLPEFTRTLRAVAELDGSTAWLVMVWSQGSLILPRLTPWARARILDGPDVSLVSASSAGSGSVREDAGVLRVSGRWDYLSGVGHAQWVLVHCTDDRTREVVGVVLPADDLKIDRTWQVMGLSATGSHSASVDDVPVRPEQLYPLDRFDDSAVLTRHELLPHRMTFALHMAAVCVGVARGALREVGRLVRGARDHRTVELGEQACRLVMAEAALERASAQVWDEPAGSWTEAEISGLARAVCGTAASVAQAVFVLAGSRANFTALPVQRRLRDVLAASSHANVGFQRSSALGELLTGQGGPS</sequence>
<feature type="domain" description="Acyl-CoA dehydrogenase C-terminal" evidence="2">
    <location>
        <begin position="229"/>
        <end position="341"/>
    </location>
</feature>
<accession>A0ABW1BGZ8</accession>